<dbReference type="SMART" id="SM00460">
    <property type="entry name" value="TGc"/>
    <property type="match status" value="1"/>
</dbReference>
<dbReference type="RefSeq" id="WP_090341289.1">
    <property type="nucleotide sequence ID" value="NZ_FNXY01000010.1"/>
</dbReference>
<evidence type="ECO:0000259" key="1">
    <source>
        <dbReference type="SMART" id="SM00460"/>
    </source>
</evidence>
<feature type="domain" description="Transglutaminase-like" evidence="1">
    <location>
        <begin position="173"/>
        <end position="236"/>
    </location>
</feature>
<proteinExistence type="predicted"/>
<dbReference type="InterPro" id="IPR002931">
    <property type="entry name" value="Transglutaminase-like"/>
</dbReference>
<dbReference type="GO" id="GO:0006508">
    <property type="term" value="P:proteolysis"/>
    <property type="evidence" value="ECO:0007669"/>
    <property type="project" value="UniProtKB-KW"/>
</dbReference>
<dbReference type="STRING" id="408657.SAMN04487995_5670"/>
<dbReference type="InterPro" id="IPR038765">
    <property type="entry name" value="Papain-like_cys_pep_sf"/>
</dbReference>
<dbReference type="Pfam" id="PF01841">
    <property type="entry name" value="Transglut_core"/>
    <property type="match status" value="1"/>
</dbReference>
<dbReference type="PANTHER" id="PTHR33490">
    <property type="entry name" value="BLR5614 PROTEIN-RELATED"/>
    <property type="match status" value="1"/>
</dbReference>
<dbReference type="Proteomes" id="UP000199532">
    <property type="component" value="Unassembled WGS sequence"/>
</dbReference>
<dbReference type="EMBL" id="FNXY01000010">
    <property type="protein sequence ID" value="SEJ64100.1"/>
    <property type="molecule type" value="Genomic_DNA"/>
</dbReference>
<accession>A0A1H7AQD8</accession>
<protein>
    <submittedName>
        <fullName evidence="2">Transglutaminase-like enzyme, putative cysteine protease</fullName>
    </submittedName>
</protein>
<dbReference type="InterPro" id="IPR013589">
    <property type="entry name" value="Bac_transglu_N"/>
</dbReference>
<dbReference type="SUPFAM" id="SSF54001">
    <property type="entry name" value="Cysteine proteinases"/>
    <property type="match status" value="1"/>
</dbReference>
<gene>
    <name evidence="2" type="ORF">SAMN04487995_5670</name>
</gene>
<dbReference type="Pfam" id="PF08379">
    <property type="entry name" value="Bact_transglu_N"/>
    <property type="match status" value="1"/>
</dbReference>
<keyword evidence="3" id="KW-1185">Reference proteome</keyword>
<keyword evidence="2" id="KW-0378">Hydrolase</keyword>
<dbReference type="PANTHER" id="PTHR33490:SF1">
    <property type="entry name" value="SLL1233 PROTEIN"/>
    <property type="match status" value="1"/>
</dbReference>
<dbReference type="AlphaFoldDB" id="A0A1H7AQD8"/>
<dbReference type="GO" id="GO:0008233">
    <property type="term" value="F:peptidase activity"/>
    <property type="evidence" value="ECO:0007669"/>
    <property type="project" value="UniProtKB-KW"/>
</dbReference>
<sequence length="280" mass="32035">MNLKVRHSLDYSYDFPVELDSHTLYLYPKAYPHQRVLNYSLVINPLPSNIVKNVDAEGNVEQVVHFFQGPVTRLTVQAEMTVCSDFVNVFDFVLFPFITRNIPFLYDNRIYKYLIPYLNRNDVTTYVEQFARRIAAEVNWETVPFLVELSKYIAETFTYQNREFGVAYPPDDTLRDKIGSCRDYSRLFIAACRSLGIAARFVSGYLYGNLMQAHELHAWVEVYLPGAGWRGFDPTEGKVIANNHISLGASADFDQLAPVMGFFRGAAQSSLVTHVDIELV</sequence>
<name>A0A1H7AQD8_9BACT</name>
<reference evidence="2 3" key="1">
    <citation type="submission" date="2016-10" db="EMBL/GenBank/DDBJ databases">
        <authorList>
            <person name="de Groot N.N."/>
        </authorList>
    </citation>
    <scope>NUCLEOTIDE SEQUENCE [LARGE SCALE GENOMIC DNA]</scope>
    <source>
        <strain evidence="2 3">DSM 19938</strain>
    </source>
</reference>
<keyword evidence="2" id="KW-0645">Protease</keyword>
<organism evidence="2 3">
    <name type="scientific">Dyadobacter koreensis</name>
    <dbReference type="NCBI Taxonomy" id="408657"/>
    <lineage>
        <taxon>Bacteria</taxon>
        <taxon>Pseudomonadati</taxon>
        <taxon>Bacteroidota</taxon>
        <taxon>Cytophagia</taxon>
        <taxon>Cytophagales</taxon>
        <taxon>Spirosomataceae</taxon>
        <taxon>Dyadobacter</taxon>
    </lineage>
</organism>
<evidence type="ECO:0000313" key="2">
    <source>
        <dbReference type="EMBL" id="SEJ64100.1"/>
    </source>
</evidence>
<dbReference type="Gene3D" id="3.10.620.30">
    <property type="match status" value="1"/>
</dbReference>
<dbReference type="OrthoDB" id="9804872at2"/>
<evidence type="ECO:0000313" key="3">
    <source>
        <dbReference type="Proteomes" id="UP000199532"/>
    </source>
</evidence>